<accession>A0A813LV14</accession>
<sequence length="233" mass="25637">MAADTPRRAADEEKLKRPKENVVSKKSPQEVLSSKAAKPLSTRGYCPGHWDIPGLSLPSLTRAQDNEQSVSFFREKVIQSDLTTVRTLLQSGFPVTHPLSPRRSRSALHLAAEAGDIAMVHLLLSFRADPAQPAKMNTNAGIGLSMQGRTPLDVARVREHYEIVHLLSMHLPAPPLVDVGPTPPVRQEFPLRLQLRANEAGLVGAREVLKSVEARQKPPSIWQSRDPLTIVDP</sequence>
<proteinExistence type="predicted"/>
<dbReference type="Pfam" id="PF12796">
    <property type="entry name" value="Ank_2"/>
    <property type="match status" value="1"/>
</dbReference>
<dbReference type="AlphaFoldDB" id="A0A813LV14"/>
<comment type="caution">
    <text evidence="3">The sequence shown here is derived from an EMBL/GenBank/DDBJ whole genome shotgun (WGS) entry which is preliminary data.</text>
</comment>
<evidence type="ECO:0000256" key="1">
    <source>
        <dbReference type="PROSITE-ProRule" id="PRU00023"/>
    </source>
</evidence>
<feature type="repeat" description="ANK" evidence="1">
    <location>
        <begin position="103"/>
        <end position="135"/>
    </location>
</feature>
<feature type="region of interest" description="Disordered" evidence="2">
    <location>
        <begin position="1"/>
        <end position="40"/>
    </location>
</feature>
<reference evidence="3" key="1">
    <citation type="submission" date="2021-02" db="EMBL/GenBank/DDBJ databases">
        <authorList>
            <person name="Dougan E. K."/>
            <person name="Rhodes N."/>
            <person name="Thang M."/>
            <person name="Chan C."/>
        </authorList>
    </citation>
    <scope>NUCLEOTIDE SEQUENCE</scope>
</reference>
<dbReference type="EMBL" id="CAJNNW010036969">
    <property type="protein sequence ID" value="CAE8738594.1"/>
    <property type="molecule type" value="Genomic_DNA"/>
</dbReference>
<evidence type="ECO:0000256" key="2">
    <source>
        <dbReference type="SAM" id="MobiDB-lite"/>
    </source>
</evidence>
<gene>
    <name evidence="3" type="ORF">PGLA2088_LOCUS49267</name>
</gene>
<evidence type="ECO:0000313" key="3">
    <source>
        <dbReference type="EMBL" id="CAE8738594.1"/>
    </source>
</evidence>
<dbReference type="Gene3D" id="1.25.40.20">
    <property type="entry name" value="Ankyrin repeat-containing domain"/>
    <property type="match status" value="1"/>
</dbReference>
<dbReference type="SMART" id="SM00248">
    <property type="entry name" value="ANK"/>
    <property type="match status" value="2"/>
</dbReference>
<keyword evidence="1" id="KW-0040">ANK repeat</keyword>
<protein>
    <submittedName>
        <fullName evidence="3">Uncharacterized protein</fullName>
    </submittedName>
</protein>
<dbReference type="InterPro" id="IPR036770">
    <property type="entry name" value="Ankyrin_rpt-contain_sf"/>
</dbReference>
<dbReference type="InterPro" id="IPR002110">
    <property type="entry name" value="Ankyrin_rpt"/>
</dbReference>
<feature type="compositionally biased region" description="Basic and acidic residues" evidence="2">
    <location>
        <begin position="1"/>
        <end position="23"/>
    </location>
</feature>
<dbReference type="Proteomes" id="UP000626109">
    <property type="component" value="Unassembled WGS sequence"/>
</dbReference>
<organism evidence="3 4">
    <name type="scientific">Polarella glacialis</name>
    <name type="common">Dinoflagellate</name>
    <dbReference type="NCBI Taxonomy" id="89957"/>
    <lineage>
        <taxon>Eukaryota</taxon>
        <taxon>Sar</taxon>
        <taxon>Alveolata</taxon>
        <taxon>Dinophyceae</taxon>
        <taxon>Suessiales</taxon>
        <taxon>Suessiaceae</taxon>
        <taxon>Polarella</taxon>
    </lineage>
</organism>
<dbReference type="PROSITE" id="PS50297">
    <property type="entry name" value="ANK_REP_REGION"/>
    <property type="match status" value="1"/>
</dbReference>
<evidence type="ECO:0000313" key="4">
    <source>
        <dbReference type="Proteomes" id="UP000626109"/>
    </source>
</evidence>
<dbReference type="PROSITE" id="PS50088">
    <property type="entry name" value="ANK_REPEAT"/>
    <property type="match status" value="1"/>
</dbReference>
<name>A0A813LV14_POLGL</name>
<dbReference type="SUPFAM" id="SSF48403">
    <property type="entry name" value="Ankyrin repeat"/>
    <property type="match status" value="1"/>
</dbReference>